<accession>A0ABQ2V5P7</accession>
<name>A0ABQ2V5P7_9PSEU</name>
<evidence type="ECO:0000313" key="2">
    <source>
        <dbReference type="EMBL" id="GGU67373.1"/>
    </source>
</evidence>
<keyword evidence="1" id="KW-0812">Transmembrane</keyword>
<organism evidence="2 3">
    <name type="scientific">Lentzea flava</name>
    <dbReference type="NCBI Taxonomy" id="103732"/>
    <lineage>
        <taxon>Bacteria</taxon>
        <taxon>Bacillati</taxon>
        <taxon>Actinomycetota</taxon>
        <taxon>Actinomycetes</taxon>
        <taxon>Pseudonocardiales</taxon>
        <taxon>Pseudonocardiaceae</taxon>
        <taxon>Lentzea</taxon>
    </lineage>
</organism>
<protein>
    <recommendedName>
        <fullName evidence="4">Inorganic phosphate transporter, PiT family</fullName>
    </recommendedName>
</protein>
<dbReference type="Proteomes" id="UP000649573">
    <property type="component" value="Unassembled WGS sequence"/>
</dbReference>
<keyword evidence="3" id="KW-1185">Reference proteome</keyword>
<dbReference type="EMBL" id="BMRE01000042">
    <property type="protein sequence ID" value="GGU67373.1"/>
    <property type="molecule type" value="Genomic_DNA"/>
</dbReference>
<feature type="transmembrane region" description="Helical" evidence="1">
    <location>
        <begin position="12"/>
        <end position="29"/>
    </location>
</feature>
<evidence type="ECO:0000256" key="1">
    <source>
        <dbReference type="SAM" id="Phobius"/>
    </source>
</evidence>
<reference evidence="3" key="1">
    <citation type="journal article" date="2019" name="Int. J. Syst. Evol. Microbiol.">
        <title>The Global Catalogue of Microorganisms (GCM) 10K type strain sequencing project: providing services to taxonomists for standard genome sequencing and annotation.</title>
        <authorList>
            <consortium name="The Broad Institute Genomics Platform"/>
            <consortium name="The Broad Institute Genome Sequencing Center for Infectious Disease"/>
            <person name="Wu L."/>
            <person name="Ma J."/>
        </authorList>
    </citation>
    <scope>NUCLEOTIDE SEQUENCE [LARGE SCALE GENOMIC DNA]</scope>
    <source>
        <strain evidence="3">JCM 3296</strain>
    </source>
</reference>
<keyword evidence="1" id="KW-0472">Membrane</keyword>
<evidence type="ECO:0000313" key="3">
    <source>
        <dbReference type="Proteomes" id="UP000649573"/>
    </source>
</evidence>
<keyword evidence="1" id="KW-1133">Transmembrane helix</keyword>
<proteinExistence type="predicted"/>
<comment type="caution">
    <text evidence="2">The sequence shown here is derived from an EMBL/GenBank/DDBJ whole genome shotgun (WGS) entry which is preliminary data.</text>
</comment>
<sequence>MRSSGAETRPGMEVIVVVVVVTALVFDFTNGFHDTANAMATSIATGALSPRVAVGCRRR</sequence>
<evidence type="ECO:0008006" key="4">
    <source>
        <dbReference type="Google" id="ProtNLM"/>
    </source>
</evidence>
<gene>
    <name evidence="2" type="ORF">GCM10010178_69010</name>
</gene>